<dbReference type="Pfam" id="PF02687">
    <property type="entry name" value="FtsX"/>
    <property type="match status" value="2"/>
</dbReference>
<feature type="transmembrane region" description="Helical" evidence="6">
    <location>
        <begin position="708"/>
        <end position="725"/>
    </location>
</feature>
<evidence type="ECO:0000313" key="10">
    <source>
        <dbReference type="Proteomes" id="UP001172082"/>
    </source>
</evidence>
<feature type="transmembrane region" description="Helical" evidence="6">
    <location>
        <begin position="283"/>
        <end position="305"/>
    </location>
</feature>
<dbReference type="PANTHER" id="PTHR30572">
    <property type="entry name" value="MEMBRANE COMPONENT OF TRANSPORTER-RELATED"/>
    <property type="match status" value="1"/>
</dbReference>
<comment type="caution">
    <text evidence="9">The sequence shown here is derived from an EMBL/GenBank/DDBJ whole genome shotgun (WGS) entry which is preliminary data.</text>
</comment>
<feature type="transmembrane region" description="Helical" evidence="6">
    <location>
        <begin position="21"/>
        <end position="41"/>
    </location>
</feature>
<name>A0ABT8KN01_9BACT</name>
<gene>
    <name evidence="9" type="ORF">QQ008_06045</name>
</gene>
<proteinExistence type="predicted"/>
<feature type="transmembrane region" description="Helical" evidence="6">
    <location>
        <begin position="759"/>
        <end position="782"/>
    </location>
</feature>
<evidence type="ECO:0000313" key="9">
    <source>
        <dbReference type="EMBL" id="MDN5200910.1"/>
    </source>
</evidence>
<feature type="transmembrane region" description="Helical" evidence="6">
    <location>
        <begin position="422"/>
        <end position="446"/>
    </location>
</feature>
<keyword evidence="2" id="KW-1003">Cell membrane</keyword>
<feature type="transmembrane region" description="Helical" evidence="6">
    <location>
        <begin position="377"/>
        <end position="401"/>
    </location>
</feature>
<evidence type="ECO:0000256" key="4">
    <source>
        <dbReference type="ARBA" id="ARBA00022989"/>
    </source>
</evidence>
<comment type="subcellular location">
    <subcellularLocation>
        <location evidence="1">Cell membrane</location>
        <topology evidence="1">Multi-pass membrane protein</topology>
    </subcellularLocation>
</comment>
<evidence type="ECO:0000256" key="6">
    <source>
        <dbReference type="SAM" id="Phobius"/>
    </source>
</evidence>
<evidence type="ECO:0000259" key="8">
    <source>
        <dbReference type="Pfam" id="PF12704"/>
    </source>
</evidence>
<dbReference type="InterPro" id="IPR025857">
    <property type="entry name" value="MacB_PCD"/>
</dbReference>
<dbReference type="Proteomes" id="UP001172082">
    <property type="component" value="Unassembled WGS sequence"/>
</dbReference>
<keyword evidence="10" id="KW-1185">Reference proteome</keyword>
<feature type="transmembrane region" description="Helical" evidence="6">
    <location>
        <begin position="731"/>
        <end position="747"/>
    </location>
</feature>
<dbReference type="EMBL" id="JAUJEA010000002">
    <property type="protein sequence ID" value="MDN5200910.1"/>
    <property type="molecule type" value="Genomic_DNA"/>
</dbReference>
<evidence type="ECO:0000256" key="3">
    <source>
        <dbReference type="ARBA" id="ARBA00022692"/>
    </source>
</evidence>
<accession>A0ABT8KN01</accession>
<dbReference type="InterPro" id="IPR003838">
    <property type="entry name" value="ABC3_permease_C"/>
</dbReference>
<evidence type="ECO:0000256" key="5">
    <source>
        <dbReference type="ARBA" id="ARBA00023136"/>
    </source>
</evidence>
<evidence type="ECO:0000256" key="2">
    <source>
        <dbReference type="ARBA" id="ARBA00022475"/>
    </source>
</evidence>
<reference evidence="9" key="1">
    <citation type="submission" date="2023-06" db="EMBL/GenBank/DDBJ databases">
        <title>Genomic of Parafulvivirga corallium.</title>
        <authorList>
            <person name="Wang G."/>
        </authorList>
    </citation>
    <scope>NUCLEOTIDE SEQUENCE</scope>
    <source>
        <strain evidence="9">BMA10</strain>
    </source>
</reference>
<feature type="domain" description="ABC3 transporter permease C-terminal" evidence="7">
    <location>
        <begin position="289"/>
        <end position="406"/>
    </location>
</feature>
<dbReference type="PANTHER" id="PTHR30572:SF18">
    <property type="entry name" value="ABC-TYPE MACROLIDE FAMILY EXPORT SYSTEM PERMEASE COMPONENT 2"/>
    <property type="match status" value="1"/>
</dbReference>
<feature type="transmembrane region" description="Helical" evidence="6">
    <location>
        <begin position="338"/>
        <end position="357"/>
    </location>
</feature>
<dbReference type="Pfam" id="PF12704">
    <property type="entry name" value="MacB_PCD"/>
    <property type="match status" value="1"/>
</dbReference>
<dbReference type="InterPro" id="IPR050250">
    <property type="entry name" value="Macrolide_Exporter_MacB"/>
</dbReference>
<feature type="domain" description="MacB-like periplasmic core" evidence="8">
    <location>
        <begin position="20"/>
        <end position="239"/>
    </location>
</feature>
<organism evidence="9 10">
    <name type="scientific">Splendidivirga corallicola</name>
    <dbReference type="NCBI Taxonomy" id="3051826"/>
    <lineage>
        <taxon>Bacteria</taxon>
        <taxon>Pseudomonadati</taxon>
        <taxon>Bacteroidota</taxon>
        <taxon>Cytophagia</taxon>
        <taxon>Cytophagales</taxon>
        <taxon>Splendidivirgaceae</taxon>
        <taxon>Splendidivirga</taxon>
    </lineage>
</organism>
<keyword evidence="3 6" id="KW-0812">Transmembrane</keyword>
<keyword evidence="4 6" id="KW-1133">Transmembrane helix</keyword>
<sequence>MLKNYFKVAIRSLLRHKSYSFINIFGLSIGFTCCMLIVLFIQNELSYDRFHDNLDNIVRAHRESRFDGNVRSGVTTPTALLPTLKKSLPEVQTGVRLFNVSNFGPTVVKYENRLFQETRFFFADSTFFDVFSFKLTQGNPKEALTQPNSVVLTKSIARKFFGAEDPIGKNLLIDNRREYKVTGVMEDIPKNSHIHPDFVASFSSLRASREEIWGSANYSTYLLLHEEHNLKAMQAKIDARIEKELSDWITNEGDYMTYKLMPLKDIHLKSELNEIEPGGDIRYVYIFSAIALLILVIACINYMNLATARSSERAKEVGLRKVMGAFKAELFKQFMNEALIISFLALILSFCLVYFILPYFNNLTEREITFYLFDNPLLLWGSIGITLFVGFLAGSYPALALSSFSPSVVLKGNFKTSQSGTLLRKILVVFQFSVSMLLIVGTVVVFRQLHFIQNKNLGYDKDHVLVLPMDREIINNLSTLKTELVRNPSIHHVSAASESPTEIRGGYSINVQGMEDDDYRGITALSVDYDFVKTMGLKLLSGNDYTITNFENIKGEDDDQYAFILNESALKHLDLELKNAIGKKATMNGRSGKIKGVINDFHFASLHKGIEPLTLFIEPWAFNYVFVKTSSGNITETLTFVESKWKDLFPHRPFEFEFVDAQFDQLYRSEQQIGQVFGVFALIAILIACLGLFGLASFTATQRIKEIGVRKVLGASVFSVVTLLSKDFTRLVIIAFLISAPIAYYIMNRWLESFTYRISVGAGILALSGIIALMIAFLTVSYQSYKAAVSNPVDTLRTE</sequence>
<evidence type="ECO:0000259" key="7">
    <source>
        <dbReference type="Pfam" id="PF02687"/>
    </source>
</evidence>
<feature type="domain" description="ABC3 transporter permease C-terminal" evidence="7">
    <location>
        <begin position="679"/>
        <end position="791"/>
    </location>
</feature>
<evidence type="ECO:0000256" key="1">
    <source>
        <dbReference type="ARBA" id="ARBA00004651"/>
    </source>
</evidence>
<dbReference type="RefSeq" id="WP_346750940.1">
    <property type="nucleotide sequence ID" value="NZ_JAUJEA010000002.1"/>
</dbReference>
<protein>
    <submittedName>
        <fullName evidence="9">ABC transporter permease</fullName>
    </submittedName>
</protein>
<keyword evidence="5 6" id="KW-0472">Membrane</keyword>
<feature type="transmembrane region" description="Helical" evidence="6">
    <location>
        <begin position="676"/>
        <end position="696"/>
    </location>
</feature>